<sequence length="148" mass="16489">MSLLTDSCSPFEVVPNACKICEESYEAMGSIICPEADTKMLEKIYKSTNVRVQPRNGIITPVCDCCRSRIDEYDEHFKPYVKEYYLDTGESDGVLGDKLNEMIDPLADAAENPAHSSDDAQPEENGRETDAPLDDNDSDDSDKEAPRE</sequence>
<evidence type="ECO:0000256" key="1">
    <source>
        <dbReference type="SAM" id="MobiDB-lite"/>
    </source>
</evidence>
<accession>A0A182YN48</accession>
<keyword evidence="3" id="KW-1185">Reference proteome</keyword>
<organism evidence="2 3">
    <name type="scientific">Anopheles stephensi</name>
    <name type="common">Indo-Pakistan malaria mosquito</name>
    <dbReference type="NCBI Taxonomy" id="30069"/>
    <lineage>
        <taxon>Eukaryota</taxon>
        <taxon>Metazoa</taxon>
        <taxon>Ecdysozoa</taxon>
        <taxon>Arthropoda</taxon>
        <taxon>Hexapoda</taxon>
        <taxon>Insecta</taxon>
        <taxon>Pterygota</taxon>
        <taxon>Neoptera</taxon>
        <taxon>Endopterygota</taxon>
        <taxon>Diptera</taxon>
        <taxon>Nematocera</taxon>
        <taxon>Culicoidea</taxon>
        <taxon>Culicidae</taxon>
        <taxon>Anophelinae</taxon>
        <taxon>Anopheles</taxon>
    </lineage>
</organism>
<dbReference type="EnsemblMetazoa" id="ASTEI09884-RA">
    <property type="protein sequence ID" value="ASTEI09884-PA"/>
    <property type="gene ID" value="ASTEI09884"/>
</dbReference>
<proteinExistence type="predicted"/>
<dbReference type="STRING" id="30069.A0A182YN48"/>
<dbReference type="VEuPathDB" id="VectorBase:ASTEI20_044697"/>
<dbReference type="Proteomes" id="UP000076408">
    <property type="component" value="Unassembled WGS sequence"/>
</dbReference>
<evidence type="ECO:0000313" key="3">
    <source>
        <dbReference type="Proteomes" id="UP000076408"/>
    </source>
</evidence>
<dbReference type="VEuPathDB" id="VectorBase:ASTEI09884"/>
<name>A0A182YN48_ANOST</name>
<feature type="region of interest" description="Disordered" evidence="1">
    <location>
        <begin position="94"/>
        <end position="148"/>
    </location>
</feature>
<dbReference type="VEuPathDB" id="VectorBase:ASTE003213"/>
<feature type="compositionally biased region" description="Acidic residues" evidence="1">
    <location>
        <begin position="131"/>
        <end position="142"/>
    </location>
</feature>
<reference evidence="3" key="1">
    <citation type="journal article" date="2014" name="Genome Biol.">
        <title>Genome analysis of a major urban malaria vector mosquito, Anopheles stephensi.</title>
        <authorList>
            <person name="Jiang X."/>
            <person name="Peery A."/>
            <person name="Hall A.B."/>
            <person name="Sharma A."/>
            <person name="Chen X.G."/>
            <person name="Waterhouse R.M."/>
            <person name="Komissarov A."/>
            <person name="Riehle M.M."/>
            <person name="Shouche Y."/>
            <person name="Sharakhova M.V."/>
            <person name="Lawson D."/>
            <person name="Pakpour N."/>
            <person name="Arensburger P."/>
            <person name="Davidson V.L."/>
            <person name="Eiglmeier K."/>
            <person name="Emrich S."/>
            <person name="George P."/>
            <person name="Kennedy R.C."/>
            <person name="Mane S.P."/>
            <person name="Maslen G."/>
            <person name="Oringanje C."/>
            <person name="Qi Y."/>
            <person name="Settlage R."/>
            <person name="Tojo M."/>
            <person name="Tubio J.M."/>
            <person name="Unger M.F."/>
            <person name="Wang B."/>
            <person name="Vernick K.D."/>
            <person name="Ribeiro J.M."/>
            <person name="James A.A."/>
            <person name="Michel K."/>
            <person name="Riehle M.A."/>
            <person name="Luckhart S."/>
            <person name="Sharakhov I.V."/>
            <person name="Tu Z."/>
        </authorList>
    </citation>
    <scope>NUCLEOTIDE SEQUENCE [LARGE SCALE GENOMIC DNA]</scope>
    <source>
        <strain evidence="3">Indian</strain>
    </source>
</reference>
<evidence type="ECO:0000313" key="2">
    <source>
        <dbReference type="EnsemblMetazoa" id="ASTEI09884-PA"/>
    </source>
</evidence>
<dbReference type="AlphaFoldDB" id="A0A182YN48"/>
<reference evidence="2" key="2">
    <citation type="submission" date="2020-05" db="UniProtKB">
        <authorList>
            <consortium name="EnsemblMetazoa"/>
        </authorList>
    </citation>
    <scope>IDENTIFICATION</scope>
    <source>
        <strain evidence="2">Indian</strain>
    </source>
</reference>
<protein>
    <submittedName>
        <fullName evidence="2">Uncharacterized protein</fullName>
    </submittedName>
</protein>